<dbReference type="GeneID" id="4393312"/>
<dbReference type="STRING" id="306901.Q2GXU1"/>
<feature type="domain" description="CWH43-like N-terminal" evidence="3">
    <location>
        <begin position="68"/>
        <end position="129"/>
    </location>
</feature>
<dbReference type="VEuPathDB" id="FungiDB:CHGG_07213"/>
<dbReference type="Pfam" id="PF10277">
    <property type="entry name" value="Frag1"/>
    <property type="match status" value="2"/>
</dbReference>
<dbReference type="Proteomes" id="UP000001056">
    <property type="component" value="Unassembled WGS sequence"/>
</dbReference>
<dbReference type="HOGENOM" id="CLU_050573_0_0_1"/>
<feature type="transmembrane region" description="Helical" evidence="2">
    <location>
        <begin position="76"/>
        <end position="95"/>
    </location>
</feature>
<feature type="region of interest" description="Disordered" evidence="1">
    <location>
        <begin position="136"/>
        <end position="159"/>
    </location>
</feature>
<feature type="transmembrane region" description="Helical" evidence="2">
    <location>
        <begin position="107"/>
        <end position="125"/>
    </location>
</feature>
<keyword evidence="2" id="KW-1133">Transmembrane helix</keyword>
<evidence type="ECO:0000256" key="1">
    <source>
        <dbReference type="SAM" id="MobiDB-lite"/>
    </source>
</evidence>
<organism evidence="4 5">
    <name type="scientific">Chaetomium globosum (strain ATCC 6205 / CBS 148.51 / DSM 1962 / NBRC 6347 / NRRL 1970)</name>
    <name type="common">Soil fungus</name>
    <dbReference type="NCBI Taxonomy" id="306901"/>
    <lineage>
        <taxon>Eukaryota</taxon>
        <taxon>Fungi</taxon>
        <taxon>Dikarya</taxon>
        <taxon>Ascomycota</taxon>
        <taxon>Pezizomycotina</taxon>
        <taxon>Sordariomycetes</taxon>
        <taxon>Sordariomycetidae</taxon>
        <taxon>Sordariales</taxon>
        <taxon>Chaetomiaceae</taxon>
        <taxon>Chaetomium</taxon>
    </lineage>
</organism>
<name>Q2GXU1_CHAGB</name>
<dbReference type="EMBL" id="CH408033">
    <property type="protein sequence ID" value="EAQ85960.1"/>
    <property type="molecule type" value="Genomic_DNA"/>
</dbReference>
<sequence length="235" mass="25627">MIRLSYWVTPILAGLVWLATLLALLLYWIVSENSVHYSSMSEFQRIAYISDIGASDLKPLITHPGYREHRILRLSFWIKLTFVIIEVLLAIAFVSCTFTRHYNAGAVLEWVIAFIFSAYVFSFYVDLYPAAATKHAPHPLRPGKQQHQEKQLSGGVGGGVPTAAAAPTMRLTRGDREALPRPYSAAGDMEEGASSEATLNGAAVAAPGNGASFEAVRVAQGRRSGSRSRALASNF</sequence>
<accession>Q2GXU1</accession>
<gene>
    <name evidence="4" type="ORF">CHGG_07213</name>
</gene>
<dbReference type="InParanoid" id="Q2GXU1"/>
<dbReference type="AlphaFoldDB" id="Q2GXU1"/>
<dbReference type="RefSeq" id="XP_001224869.1">
    <property type="nucleotide sequence ID" value="XM_001224868.1"/>
</dbReference>
<protein>
    <recommendedName>
        <fullName evidence="3">CWH43-like N-terminal domain-containing protein</fullName>
    </recommendedName>
</protein>
<feature type="domain" description="CWH43-like N-terminal" evidence="3">
    <location>
        <begin position="6"/>
        <end position="61"/>
    </location>
</feature>
<proteinExistence type="predicted"/>
<dbReference type="eggNOG" id="ENOG502RZQS">
    <property type="taxonomic scope" value="Eukaryota"/>
</dbReference>
<evidence type="ECO:0000259" key="3">
    <source>
        <dbReference type="Pfam" id="PF10277"/>
    </source>
</evidence>
<dbReference type="OrthoDB" id="10032492at2759"/>
<keyword evidence="2" id="KW-0812">Transmembrane</keyword>
<reference evidence="5" key="1">
    <citation type="journal article" date="2015" name="Genome Announc.">
        <title>Draft genome sequence of the cellulolytic fungus Chaetomium globosum.</title>
        <authorList>
            <person name="Cuomo C.A."/>
            <person name="Untereiner W.A."/>
            <person name="Ma L.-J."/>
            <person name="Grabherr M."/>
            <person name="Birren B.W."/>
        </authorList>
    </citation>
    <scope>NUCLEOTIDE SEQUENCE [LARGE SCALE GENOMIC DNA]</scope>
    <source>
        <strain evidence="5">ATCC 6205 / CBS 148.51 / DSM 1962 / NBRC 6347 / NRRL 1970</strain>
    </source>
</reference>
<dbReference type="InterPro" id="IPR019402">
    <property type="entry name" value="CWH43_N"/>
</dbReference>
<feature type="transmembrane region" description="Helical" evidence="2">
    <location>
        <begin position="6"/>
        <end position="30"/>
    </location>
</feature>
<evidence type="ECO:0000256" key="2">
    <source>
        <dbReference type="SAM" id="Phobius"/>
    </source>
</evidence>
<keyword evidence="5" id="KW-1185">Reference proteome</keyword>
<evidence type="ECO:0000313" key="4">
    <source>
        <dbReference type="EMBL" id="EAQ85960.1"/>
    </source>
</evidence>
<evidence type="ECO:0000313" key="5">
    <source>
        <dbReference type="Proteomes" id="UP000001056"/>
    </source>
</evidence>
<keyword evidence="2" id="KW-0472">Membrane</keyword>